<keyword evidence="2" id="KW-0813">Transport</keyword>
<dbReference type="GO" id="GO:0055052">
    <property type="term" value="C:ATP-binding cassette (ABC) transporter complex, substrate-binding subunit-containing"/>
    <property type="evidence" value="ECO:0007669"/>
    <property type="project" value="TreeGrafter"/>
</dbReference>
<evidence type="ECO:0000256" key="3">
    <source>
        <dbReference type="ARBA" id="ARBA00022729"/>
    </source>
</evidence>
<proteinExistence type="inferred from homology"/>
<dbReference type="AlphaFoldDB" id="A0A3R9P2J8"/>
<dbReference type="SUPFAM" id="SSF53850">
    <property type="entry name" value="Periplasmic binding protein-like II"/>
    <property type="match status" value="1"/>
</dbReference>
<dbReference type="InterPro" id="IPR006061">
    <property type="entry name" value="SBP_1_CS"/>
</dbReference>
<gene>
    <name evidence="4" type="ORF">D7Z54_20820</name>
</gene>
<evidence type="ECO:0000313" key="4">
    <source>
        <dbReference type="EMBL" id="RSL31481.1"/>
    </source>
</evidence>
<dbReference type="PROSITE" id="PS01037">
    <property type="entry name" value="SBP_BACTERIAL_1"/>
    <property type="match status" value="1"/>
</dbReference>
<dbReference type="PROSITE" id="PS51257">
    <property type="entry name" value="PROKAR_LIPOPROTEIN"/>
    <property type="match status" value="1"/>
</dbReference>
<evidence type="ECO:0000256" key="1">
    <source>
        <dbReference type="ARBA" id="ARBA00008520"/>
    </source>
</evidence>
<comment type="similarity">
    <text evidence="1">Belongs to the bacterial solute-binding protein 1 family.</text>
</comment>
<dbReference type="OrthoDB" id="9763054at2"/>
<dbReference type="PANTHER" id="PTHR30061">
    <property type="entry name" value="MALTOSE-BINDING PERIPLASMIC PROTEIN"/>
    <property type="match status" value="1"/>
</dbReference>
<accession>A0A3R9P2J8</accession>
<keyword evidence="5" id="KW-1185">Reference proteome</keyword>
<dbReference type="GO" id="GO:0042956">
    <property type="term" value="P:maltodextrin transmembrane transport"/>
    <property type="evidence" value="ECO:0007669"/>
    <property type="project" value="TreeGrafter"/>
</dbReference>
<dbReference type="GO" id="GO:0055085">
    <property type="term" value="P:transmembrane transport"/>
    <property type="evidence" value="ECO:0007669"/>
    <property type="project" value="InterPro"/>
</dbReference>
<evidence type="ECO:0000313" key="5">
    <source>
        <dbReference type="Proteomes" id="UP000275076"/>
    </source>
</evidence>
<comment type="caution">
    <text evidence="4">The sequence shown here is derived from an EMBL/GenBank/DDBJ whole genome shotgun (WGS) entry which is preliminary data.</text>
</comment>
<dbReference type="InterPro" id="IPR006059">
    <property type="entry name" value="SBP"/>
</dbReference>
<dbReference type="Gene3D" id="3.40.190.10">
    <property type="entry name" value="Periplasmic binding protein-like II"/>
    <property type="match status" value="2"/>
</dbReference>
<dbReference type="Pfam" id="PF01547">
    <property type="entry name" value="SBP_bac_1"/>
    <property type="match status" value="1"/>
</dbReference>
<dbReference type="PANTHER" id="PTHR30061:SF50">
    <property type="entry name" value="MALTOSE_MALTODEXTRIN-BINDING PERIPLASMIC PROTEIN"/>
    <property type="match status" value="1"/>
</dbReference>
<name>A0A3R9P2J8_9BACI</name>
<dbReference type="EMBL" id="RBVX01000024">
    <property type="protein sequence ID" value="RSL31481.1"/>
    <property type="molecule type" value="Genomic_DNA"/>
</dbReference>
<evidence type="ECO:0000256" key="2">
    <source>
        <dbReference type="ARBA" id="ARBA00022448"/>
    </source>
</evidence>
<reference evidence="4 5" key="1">
    <citation type="submission" date="2018-10" db="EMBL/GenBank/DDBJ databases">
        <title>Draft genome sequence of Bacillus salarius IM0101, isolated from a hypersaline soil in Inner Mongolia, China.</title>
        <authorList>
            <person name="Yamprayoonswat W."/>
            <person name="Boonvisut S."/>
            <person name="Jumpathong W."/>
            <person name="Sittihan S."/>
            <person name="Ruangsuj P."/>
            <person name="Wanthongcharoen S."/>
            <person name="Thongpramul N."/>
            <person name="Pimmason S."/>
            <person name="Yu B."/>
            <person name="Yasawong M."/>
        </authorList>
    </citation>
    <scope>NUCLEOTIDE SEQUENCE [LARGE SCALE GENOMIC DNA]</scope>
    <source>
        <strain evidence="4 5">IM0101</strain>
    </source>
</reference>
<sequence>MKKEIVTICLIGALSLSLSACQKKTEIETEEATMDDKKITLNVRNPKVEIATPFEHMVQAYEKEHPNINIEVHTVGGAMDDFSDLKAQMAAGNGPDIFTNPGYESARVWSEYLEDLSDQPWMDDAYEETLTPVTFDGSIYGMPMNLEGYGFIYNKDLFKEAGIDSLPSTLNELNAASEKLQQAGITPFATGYYEEWKLGDHLMNIAFAQQEDPAAFIKDLNEGTDTISNNPKFKDLLQLIDVTLEYGSDEPLSTDYSMEVNTFAAGEAAMILQGNWIQPMIDQRSPNMSIGILPIPINDDPDKEALVVNTPSYWVVNKQTTDEKKKEAKKFLNWMVSSEEGKRYMTERLKFIPAFKHIESDDSGPLAEQTMQYYEEGQTMSSNWFDFPVCVREEFGSATQLYIKKQLTRDQLLQEYQKSWEEAQ</sequence>
<dbReference type="Proteomes" id="UP000275076">
    <property type="component" value="Unassembled WGS sequence"/>
</dbReference>
<dbReference type="GO" id="GO:1901982">
    <property type="term" value="F:maltose binding"/>
    <property type="evidence" value="ECO:0007669"/>
    <property type="project" value="TreeGrafter"/>
</dbReference>
<protein>
    <submittedName>
        <fullName evidence="4">Carbohydrate ABC transporter substrate-binding protein</fullName>
    </submittedName>
</protein>
<dbReference type="GO" id="GO:0015768">
    <property type="term" value="P:maltose transport"/>
    <property type="evidence" value="ECO:0007669"/>
    <property type="project" value="TreeGrafter"/>
</dbReference>
<dbReference type="RefSeq" id="WP_125558618.1">
    <property type="nucleotide sequence ID" value="NZ_RBVX01000024.1"/>
</dbReference>
<organism evidence="4 5">
    <name type="scientific">Salibacterium salarium</name>
    <dbReference type="NCBI Taxonomy" id="284579"/>
    <lineage>
        <taxon>Bacteria</taxon>
        <taxon>Bacillati</taxon>
        <taxon>Bacillota</taxon>
        <taxon>Bacilli</taxon>
        <taxon>Bacillales</taxon>
        <taxon>Bacillaceae</taxon>
    </lineage>
</organism>
<keyword evidence="3" id="KW-0732">Signal</keyword>